<evidence type="ECO:0000313" key="3">
    <source>
        <dbReference type="EMBL" id="HIX80602.1"/>
    </source>
</evidence>
<dbReference type="CDD" id="cd07438">
    <property type="entry name" value="PHP_HisPPase_AMP"/>
    <property type="match status" value="1"/>
</dbReference>
<dbReference type="Gene3D" id="1.10.150.650">
    <property type="match status" value="1"/>
</dbReference>
<gene>
    <name evidence="3" type="ORF">H9980_01320</name>
</gene>
<dbReference type="EMBL" id="DXET01000035">
    <property type="protein sequence ID" value="HIX80602.1"/>
    <property type="molecule type" value="Genomic_DNA"/>
</dbReference>
<comment type="caution">
    <text evidence="3">The sequence shown here is derived from an EMBL/GenBank/DDBJ whole genome shotgun (WGS) entry which is preliminary data.</text>
</comment>
<feature type="region of interest" description="Disordered" evidence="1">
    <location>
        <begin position="1"/>
        <end position="20"/>
    </location>
</feature>
<dbReference type="GO" id="GO:0004534">
    <property type="term" value="F:5'-3' RNA exonuclease activity"/>
    <property type="evidence" value="ECO:0007669"/>
    <property type="project" value="TreeGrafter"/>
</dbReference>
<protein>
    <submittedName>
        <fullName evidence="3">PHP domain-containing protein</fullName>
    </submittedName>
</protein>
<dbReference type="Pfam" id="PF02811">
    <property type="entry name" value="PHP"/>
    <property type="match status" value="1"/>
</dbReference>
<dbReference type="InterPro" id="IPR052018">
    <property type="entry name" value="PHP_domain"/>
</dbReference>
<evidence type="ECO:0000259" key="2">
    <source>
        <dbReference type="SMART" id="SM00481"/>
    </source>
</evidence>
<dbReference type="Gene3D" id="3.20.20.140">
    <property type="entry name" value="Metal-dependent hydrolases"/>
    <property type="match status" value="1"/>
</dbReference>
<feature type="domain" description="Polymerase/histidinol phosphatase N-terminal" evidence="2">
    <location>
        <begin position="4"/>
        <end position="69"/>
    </location>
</feature>
<dbReference type="Proteomes" id="UP000886724">
    <property type="component" value="Unassembled WGS sequence"/>
</dbReference>
<dbReference type="InterPro" id="IPR003141">
    <property type="entry name" value="Pol/His_phosphatase_N"/>
</dbReference>
<dbReference type="InterPro" id="IPR004013">
    <property type="entry name" value="PHP_dom"/>
</dbReference>
<evidence type="ECO:0000256" key="1">
    <source>
        <dbReference type="SAM" id="MobiDB-lite"/>
    </source>
</evidence>
<accession>A0A9D1XK86</accession>
<reference evidence="3" key="1">
    <citation type="journal article" date="2021" name="PeerJ">
        <title>Extensive microbial diversity within the chicken gut microbiome revealed by metagenomics and culture.</title>
        <authorList>
            <person name="Gilroy R."/>
            <person name="Ravi A."/>
            <person name="Getino M."/>
            <person name="Pursley I."/>
            <person name="Horton D.L."/>
            <person name="Alikhan N.F."/>
            <person name="Baker D."/>
            <person name="Gharbi K."/>
            <person name="Hall N."/>
            <person name="Watson M."/>
            <person name="Adriaenssens E.M."/>
            <person name="Foster-Nyarko E."/>
            <person name="Jarju S."/>
            <person name="Secka A."/>
            <person name="Antonio M."/>
            <person name="Oren A."/>
            <person name="Chaudhuri R.R."/>
            <person name="La Ragione R."/>
            <person name="Hildebrand F."/>
            <person name="Pallen M.J."/>
        </authorList>
    </citation>
    <scope>NUCLEOTIDE SEQUENCE</scope>
    <source>
        <strain evidence="3">ChiGjej1B1-14440</strain>
    </source>
</reference>
<dbReference type="SUPFAM" id="SSF89550">
    <property type="entry name" value="PHP domain-like"/>
    <property type="match status" value="1"/>
</dbReference>
<reference evidence="3" key="2">
    <citation type="submission" date="2021-04" db="EMBL/GenBank/DDBJ databases">
        <authorList>
            <person name="Gilroy R."/>
        </authorList>
    </citation>
    <scope>NUCLEOTIDE SEQUENCE</scope>
    <source>
        <strain evidence="3">ChiGjej1B1-14440</strain>
    </source>
</reference>
<name>A0A9D1XK86_9FIRM</name>
<sequence>MKQIDLHIHSNYSDGSDNPEDIVKKAHDKQLDLIALTDHNTIDGIDEFKQACIKYRQNALSGVEVSTNYQGQEIHLLGYFNLENDSFESLSKLINAYQNIKITQNEAILNKLKEQFPDISISEFYNFCKGIAKKQNLNRVHIAKYMVAKGIVSDINGAFNNYIDEKGPFFVSKKPISLYEAIKVVHESKGIAVIAHLGEYHFSVDEKKVFIKDCLDHGIDGFECYHPLNQIEDINLLTGCQQQNPALILTAGSDYHGTNKKNNFLGISYALNLLPEQKEQFDQITTNAYNFLLNYSKK</sequence>
<dbReference type="PANTHER" id="PTHR42924">
    <property type="entry name" value="EXONUCLEASE"/>
    <property type="match status" value="1"/>
</dbReference>
<dbReference type="PANTHER" id="PTHR42924:SF3">
    <property type="entry name" value="POLYMERASE_HISTIDINOL PHOSPHATASE N-TERMINAL DOMAIN-CONTAINING PROTEIN"/>
    <property type="match status" value="1"/>
</dbReference>
<dbReference type="InterPro" id="IPR016195">
    <property type="entry name" value="Pol/histidinol_Pase-like"/>
</dbReference>
<evidence type="ECO:0000313" key="4">
    <source>
        <dbReference type="Proteomes" id="UP000886724"/>
    </source>
</evidence>
<dbReference type="GO" id="GO:0035312">
    <property type="term" value="F:5'-3' DNA exonuclease activity"/>
    <property type="evidence" value="ECO:0007669"/>
    <property type="project" value="TreeGrafter"/>
</dbReference>
<proteinExistence type="predicted"/>
<organism evidence="3 4">
    <name type="scientific">Candidatus Erysipelatoclostridium merdavium</name>
    <dbReference type="NCBI Taxonomy" id="2838566"/>
    <lineage>
        <taxon>Bacteria</taxon>
        <taxon>Bacillati</taxon>
        <taxon>Bacillota</taxon>
        <taxon>Erysipelotrichia</taxon>
        <taxon>Erysipelotrichales</taxon>
        <taxon>Erysipelotrichales incertae sedis</taxon>
    </lineage>
</organism>
<dbReference type="SMART" id="SM00481">
    <property type="entry name" value="POLIIIAc"/>
    <property type="match status" value="1"/>
</dbReference>
<dbReference type="AlphaFoldDB" id="A0A9D1XK86"/>